<feature type="compositionally biased region" description="Basic and acidic residues" evidence="4">
    <location>
        <begin position="268"/>
        <end position="280"/>
    </location>
</feature>
<feature type="compositionally biased region" description="Acidic residues" evidence="4">
    <location>
        <begin position="371"/>
        <end position="385"/>
    </location>
</feature>
<name>A0A4P6XU91_9ASCO</name>
<keyword evidence="3" id="KW-0539">Nucleus</keyword>
<comment type="subcellular location">
    <subcellularLocation>
        <location evidence="1">Nucleus</location>
        <location evidence="1">Nucleolus</location>
    </subcellularLocation>
</comment>
<evidence type="ECO:0000256" key="4">
    <source>
        <dbReference type="SAM" id="MobiDB-lite"/>
    </source>
</evidence>
<feature type="compositionally biased region" description="Low complexity" evidence="4">
    <location>
        <begin position="106"/>
        <end position="116"/>
    </location>
</feature>
<dbReference type="Pfam" id="PF02854">
    <property type="entry name" value="MIF4G"/>
    <property type="match status" value="1"/>
</dbReference>
<evidence type="ECO:0000256" key="1">
    <source>
        <dbReference type="ARBA" id="ARBA00004604"/>
    </source>
</evidence>
<evidence type="ECO:0000313" key="6">
    <source>
        <dbReference type="EMBL" id="QBM91150.1"/>
    </source>
</evidence>
<keyword evidence="7" id="KW-1185">Reference proteome</keyword>
<dbReference type="InterPro" id="IPR050781">
    <property type="entry name" value="CWC22_splicing_factor"/>
</dbReference>
<dbReference type="GO" id="GO:0042274">
    <property type="term" value="P:ribosomal small subunit biogenesis"/>
    <property type="evidence" value="ECO:0007669"/>
    <property type="project" value="TreeGrafter"/>
</dbReference>
<feature type="region of interest" description="Disordered" evidence="4">
    <location>
        <begin position="328"/>
        <end position="422"/>
    </location>
</feature>
<comment type="similarity">
    <text evidence="2">Belongs to the CWC22 family.</text>
</comment>
<feature type="domain" description="MI" evidence="5">
    <location>
        <begin position="730"/>
        <end position="866"/>
    </location>
</feature>
<dbReference type="Proteomes" id="UP000292447">
    <property type="component" value="Chromosome VII"/>
</dbReference>
<proteinExistence type="inferred from homology"/>
<dbReference type="Pfam" id="PF02847">
    <property type="entry name" value="MA3"/>
    <property type="match status" value="1"/>
</dbReference>
<dbReference type="SMART" id="SM00544">
    <property type="entry name" value="MA3"/>
    <property type="match status" value="1"/>
</dbReference>
<dbReference type="EMBL" id="CP034462">
    <property type="protein sequence ID" value="QBM91150.1"/>
    <property type="molecule type" value="Genomic_DNA"/>
</dbReference>
<dbReference type="STRING" id="2163413.A0A4P6XU91"/>
<dbReference type="Gene3D" id="1.25.40.180">
    <property type="match status" value="1"/>
</dbReference>
<sequence>MSRPQETHQIRMPGLVLDQIRTKEESGEYGKDARFARKRKTHEKPVSRKEKRKEERALKKQKHLKANAPPQHQHQQKSHSSKSHTTRPGKSFQKHEKSRNEDLDDPLAALKALKASKGTKTGENDSNLKIVKESDLESDLNDESAEENDFGGFSDDESSRSTKSTKQKSAESSIRIVKEDELNEDSEDDFGSGFSEEFDESVGEENEDPMAALAMLKQKKQATQLKKPESESEVEISEDSGSEDDLSEGDFDSQSEDADEDADEEEDPLAKLKALKEAKKNAKLNENATSKKSKALKEKVIEADFGGDNIDRDMEYYAKKLGLKNGKKSKLTKLDDDDMVGGLLDGLDLDFSDEDAQNEESEDNVASGLEGEFDFSEDEYGDSDSDERPRKKENPFVAPVPASENETGDSESESKPTKYIPPAMRRKLALESSGVSAETLALQKAIKGPINKLSESNIGTIANEINALFLSNPRQAVNENVTSIIMDSVIQQGRLLDTFVYLHSALVVAIYRMQGVDFGAHFVQTLVERLEAARSDSQKSKEALNTASLLSSVYTFQLVSSKLLYDMIRDLIQDLSEENAEILLKIIRTSGNQMRGDDPSALKEIVLQVNKSASASTQHSPRMQFLIDTIASLKNNKMKLENEASHQLTIRLKKFLGTFVSGKAADPLQVSLDDIRNVETKGKWWLVGSAWKGVDEQNQALANIEMVNDILDTAEPNWLELAKAQRMNTDIRRAIFISIMSANDYIDAVTKLDKLALKKAQEREIPRIVVHCAVVEPAWNPYYGILAAKLCDSHLYRKTFQFMLWDLVKGFDGNDDEDEDDDVFTGFDDSESDDDKLKKILNLGRLFGHLFAEGSLALHILRTVNFVSASADIKLFMEILLVTFLDQIARKSQVNSIGTGLVGRKGMSEQKFDDRTLIERILKAKDEPALLKGMSHFISRHLHSSDFVTGKKQRKRIQWGVKSMTDIIDEVAKEAEL</sequence>
<accession>A0A4P6XU91</accession>
<dbReference type="PANTHER" id="PTHR18034">
    <property type="entry name" value="CELL CYCLE CONTROL PROTEIN CWF22-RELATED"/>
    <property type="match status" value="1"/>
</dbReference>
<feature type="compositionally biased region" description="Acidic residues" evidence="4">
    <location>
        <begin position="347"/>
        <end position="363"/>
    </location>
</feature>
<protein>
    <submittedName>
        <fullName evidence="6">Nucleolar MIF4G domain-containing protein 1</fullName>
    </submittedName>
</protein>
<gene>
    <name evidence="6" type="primary">MPUL0G01930</name>
    <name evidence="6" type="ORF">METSCH_G01930</name>
</gene>
<feature type="region of interest" description="Disordered" evidence="4">
    <location>
        <begin position="1"/>
        <end position="295"/>
    </location>
</feature>
<feature type="compositionally biased region" description="Acidic residues" evidence="4">
    <location>
        <begin position="136"/>
        <end position="149"/>
    </location>
</feature>
<evidence type="ECO:0000256" key="3">
    <source>
        <dbReference type="ARBA" id="ARBA00023242"/>
    </source>
</evidence>
<feature type="compositionally biased region" description="Basic and acidic residues" evidence="4">
    <location>
        <begin position="20"/>
        <end position="35"/>
    </location>
</feature>
<dbReference type="AlphaFoldDB" id="A0A4P6XU91"/>
<dbReference type="GO" id="GO:0003723">
    <property type="term" value="F:RNA binding"/>
    <property type="evidence" value="ECO:0007669"/>
    <property type="project" value="InterPro"/>
</dbReference>
<feature type="compositionally biased region" description="Acidic residues" evidence="4">
    <location>
        <begin position="181"/>
        <end position="208"/>
    </location>
</feature>
<dbReference type="GO" id="GO:0005730">
    <property type="term" value="C:nucleolus"/>
    <property type="evidence" value="ECO:0007669"/>
    <property type="project" value="UniProtKB-SubCell"/>
</dbReference>
<reference evidence="7" key="1">
    <citation type="submission" date="2019-03" db="EMBL/GenBank/DDBJ databases">
        <title>Snf2 controls pulcherriminic acid biosynthesis and connects pigmentation and antifungal activity of the yeast Metschnikowia pulcherrima.</title>
        <authorList>
            <person name="Gore-Lloyd D."/>
            <person name="Sumann I."/>
            <person name="Brachmann A.O."/>
            <person name="Schneeberger K."/>
            <person name="Ortiz-Merino R.A."/>
            <person name="Moreno-Beltran M."/>
            <person name="Schlaefli M."/>
            <person name="Kirner P."/>
            <person name="Santos Kron A."/>
            <person name="Wolfe K.H."/>
            <person name="Piel J."/>
            <person name="Ahrens C.H."/>
            <person name="Henk D."/>
            <person name="Freimoser F.M."/>
        </authorList>
    </citation>
    <scope>NUCLEOTIDE SEQUENCE [LARGE SCALE GENOMIC DNA]</scope>
    <source>
        <strain evidence="7">APC 1.2</strain>
    </source>
</reference>
<dbReference type="PROSITE" id="PS51366">
    <property type="entry name" value="MI"/>
    <property type="match status" value="1"/>
</dbReference>
<evidence type="ECO:0000256" key="2">
    <source>
        <dbReference type="ARBA" id="ARBA00006856"/>
    </source>
</evidence>
<feature type="compositionally biased region" description="Polar residues" evidence="4">
    <location>
        <begin position="118"/>
        <end position="127"/>
    </location>
</feature>
<dbReference type="InterPro" id="IPR003891">
    <property type="entry name" value="Initiation_fac_eIF4g_MI"/>
</dbReference>
<evidence type="ECO:0000313" key="7">
    <source>
        <dbReference type="Proteomes" id="UP000292447"/>
    </source>
</evidence>
<dbReference type="PANTHER" id="PTHR18034:SF4">
    <property type="entry name" value="NUCLEOLAR MIF4G DOMAIN-CONTAINING PROTEIN 1"/>
    <property type="match status" value="1"/>
</dbReference>
<dbReference type="SMART" id="SM00543">
    <property type="entry name" value="MIF4G"/>
    <property type="match status" value="1"/>
</dbReference>
<dbReference type="SUPFAM" id="SSF48371">
    <property type="entry name" value="ARM repeat"/>
    <property type="match status" value="1"/>
</dbReference>
<dbReference type="InterPro" id="IPR016024">
    <property type="entry name" value="ARM-type_fold"/>
</dbReference>
<feature type="compositionally biased region" description="Basic residues" evidence="4">
    <location>
        <begin position="74"/>
        <end position="87"/>
    </location>
</feature>
<evidence type="ECO:0000259" key="5">
    <source>
        <dbReference type="PROSITE" id="PS51366"/>
    </source>
</evidence>
<feature type="compositionally biased region" description="Acidic residues" evidence="4">
    <location>
        <begin position="231"/>
        <end position="267"/>
    </location>
</feature>
<dbReference type="InterPro" id="IPR003890">
    <property type="entry name" value="MIF4G-like_typ-3"/>
</dbReference>
<organism evidence="6 7">
    <name type="scientific">Metschnikowia aff. pulcherrima</name>
    <dbReference type="NCBI Taxonomy" id="2163413"/>
    <lineage>
        <taxon>Eukaryota</taxon>
        <taxon>Fungi</taxon>
        <taxon>Dikarya</taxon>
        <taxon>Ascomycota</taxon>
        <taxon>Saccharomycotina</taxon>
        <taxon>Pichiomycetes</taxon>
        <taxon>Metschnikowiaceae</taxon>
        <taxon>Metschnikowia</taxon>
    </lineage>
</organism>
<feature type="compositionally biased region" description="Basic and acidic residues" evidence="4">
    <location>
        <begin position="43"/>
        <end position="58"/>
    </location>
</feature>
<feature type="compositionally biased region" description="Low complexity" evidence="4">
    <location>
        <begin position="210"/>
        <end position="225"/>
    </location>
</feature>